<organism evidence="6">
    <name type="scientific">marine metagenome</name>
    <dbReference type="NCBI Taxonomy" id="408172"/>
    <lineage>
        <taxon>unclassified sequences</taxon>
        <taxon>metagenomes</taxon>
        <taxon>ecological metagenomes</taxon>
    </lineage>
</organism>
<reference evidence="6" key="1">
    <citation type="submission" date="2018-05" db="EMBL/GenBank/DDBJ databases">
        <authorList>
            <person name="Lanie J.A."/>
            <person name="Ng W.-L."/>
            <person name="Kazmierczak K.M."/>
            <person name="Andrzejewski T.M."/>
            <person name="Davidsen T.M."/>
            <person name="Wayne K.J."/>
            <person name="Tettelin H."/>
            <person name="Glass J.I."/>
            <person name="Rusch D."/>
            <person name="Podicherti R."/>
            <person name="Tsui H.-C.T."/>
            <person name="Winkler M.E."/>
        </authorList>
    </citation>
    <scope>NUCLEOTIDE SEQUENCE</scope>
</reference>
<evidence type="ECO:0000313" key="6">
    <source>
        <dbReference type="EMBL" id="SVB63675.1"/>
    </source>
</evidence>
<keyword evidence="3" id="KW-0862">Zinc</keyword>
<evidence type="ECO:0000256" key="1">
    <source>
        <dbReference type="ARBA" id="ARBA00005495"/>
    </source>
</evidence>
<protein>
    <recommendedName>
        <fullName evidence="5">CENP-V/GFA domain-containing protein</fullName>
    </recommendedName>
</protein>
<evidence type="ECO:0000256" key="3">
    <source>
        <dbReference type="ARBA" id="ARBA00022833"/>
    </source>
</evidence>
<dbReference type="Pfam" id="PF04828">
    <property type="entry name" value="GFA"/>
    <property type="match status" value="1"/>
</dbReference>
<name>A0A382FM27_9ZZZZ</name>
<dbReference type="PANTHER" id="PTHR33337">
    <property type="entry name" value="GFA DOMAIN-CONTAINING PROTEIN"/>
    <property type="match status" value="1"/>
</dbReference>
<evidence type="ECO:0000259" key="5">
    <source>
        <dbReference type="PROSITE" id="PS51891"/>
    </source>
</evidence>
<keyword evidence="4" id="KW-0456">Lyase</keyword>
<dbReference type="PANTHER" id="PTHR33337:SF40">
    <property type="entry name" value="CENP-V_GFA DOMAIN-CONTAINING PROTEIN-RELATED"/>
    <property type="match status" value="1"/>
</dbReference>
<gene>
    <name evidence="6" type="ORF">METZ01_LOCUS216529</name>
</gene>
<sequence>MSEFTGSCHCGEISYTFSGEPLRQVNCHCKNCRKTSGGPYLANIFVSEDNLFIKGSPKVYQHLADSGNQMTKKFCGNCGAQMFSLGSGRPGIVSIRGGTIDNLEIIQPTINIFVSSKIPSTPLDESLSTFEKMPS</sequence>
<dbReference type="AlphaFoldDB" id="A0A382FM27"/>
<dbReference type="InterPro" id="IPR006913">
    <property type="entry name" value="CENP-V/GFA"/>
</dbReference>
<dbReference type="PROSITE" id="PS51891">
    <property type="entry name" value="CENP_V_GFA"/>
    <property type="match status" value="1"/>
</dbReference>
<feature type="domain" description="CENP-V/GFA" evidence="5">
    <location>
        <begin position="4"/>
        <end position="124"/>
    </location>
</feature>
<evidence type="ECO:0000256" key="4">
    <source>
        <dbReference type="ARBA" id="ARBA00023239"/>
    </source>
</evidence>
<dbReference type="InterPro" id="IPR011057">
    <property type="entry name" value="Mss4-like_sf"/>
</dbReference>
<comment type="similarity">
    <text evidence="1">Belongs to the Gfa family.</text>
</comment>
<dbReference type="GO" id="GO:0046872">
    <property type="term" value="F:metal ion binding"/>
    <property type="evidence" value="ECO:0007669"/>
    <property type="project" value="UniProtKB-KW"/>
</dbReference>
<accession>A0A382FM27</accession>
<evidence type="ECO:0000256" key="2">
    <source>
        <dbReference type="ARBA" id="ARBA00022723"/>
    </source>
</evidence>
<keyword evidence="2" id="KW-0479">Metal-binding</keyword>
<dbReference type="Gene3D" id="3.90.1590.10">
    <property type="entry name" value="glutathione-dependent formaldehyde- activating enzyme (gfa)"/>
    <property type="match status" value="1"/>
</dbReference>
<dbReference type="GO" id="GO:0016846">
    <property type="term" value="F:carbon-sulfur lyase activity"/>
    <property type="evidence" value="ECO:0007669"/>
    <property type="project" value="InterPro"/>
</dbReference>
<proteinExistence type="inferred from homology"/>
<dbReference type="EMBL" id="UINC01050566">
    <property type="protein sequence ID" value="SVB63675.1"/>
    <property type="molecule type" value="Genomic_DNA"/>
</dbReference>
<dbReference type="SUPFAM" id="SSF51316">
    <property type="entry name" value="Mss4-like"/>
    <property type="match status" value="1"/>
</dbReference>